<gene>
    <name evidence="1" type="ORF">MAQ5080_01415</name>
</gene>
<evidence type="ECO:0000313" key="1">
    <source>
        <dbReference type="EMBL" id="SBS29502.1"/>
    </source>
</evidence>
<dbReference type="STRING" id="295068.MAQ5080_01415"/>
<protein>
    <submittedName>
        <fullName evidence="1">Uncharacterized protein</fullName>
    </submittedName>
</protein>
<sequence>MGKSDAELYKREPANTTQITLLAVFLRFWVDPVWELT</sequence>
<evidence type="ECO:0000313" key="2">
    <source>
        <dbReference type="Proteomes" id="UP000092627"/>
    </source>
</evidence>
<keyword evidence="2" id="KW-1185">Reference proteome</keyword>
<accession>A0A1A8TAE1</accession>
<proteinExistence type="predicted"/>
<name>A0A1A8TAE1_9GAMM</name>
<dbReference type="AlphaFoldDB" id="A0A1A8TAE1"/>
<dbReference type="EMBL" id="FLOC01000006">
    <property type="protein sequence ID" value="SBS29502.1"/>
    <property type="molecule type" value="Genomic_DNA"/>
</dbReference>
<dbReference type="Proteomes" id="UP000092627">
    <property type="component" value="Unassembled WGS sequence"/>
</dbReference>
<reference evidence="1 2" key="1">
    <citation type="submission" date="2016-06" db="EMBL/GenBank/DDBJ databases">
        <authorList>
            <person name="Kjaerup R.B."/>
            <person name="Dalgaard T.S."/>
            <person name="Juul-Madsen H.R."/>
        </authorList>
    </citation>
    <scope>NUCLEOTIDE SEQUENCE [LARGE SCALE GENOMIC DNA]</scope>
    <source>
        <strain evidence="1 2">CECT 5080</strain>
    </source>
</reference>
<organism evidence="1 2">
    <name type="scientific">Marinomonas aquimarina</name>
    <dbReference type="NCBI Taxonomy" id="295068"/>
    <lineage>
        <taxon>Bacteria</taxon>
        <taxon>Pseudomonadati</taxon>
        <taxon>Pseudomonadota</taxon>
        <taxon>Gammaproteobacteria</taxon>
        <taxon>Oceanospirillales</taxon>
        <taxon>Oceanospirillaceae</taxon>
        <taxon>Marinomonas</taxon>
    </lineage>
</organism>